<feature type="domain" description="Laminin G" evidence="10">
    <location>
        <begin position="498"/>
        <end position="662"/>
    </location>
</feature>
<feature type="domain" description="Laminin G" evidence="10">
    <location>
        <begin position="255"/>
        <end position="455"/>
    </location>
</feature>
<accession>A0AAV2HU43</accession>
<dbReference type="CDD" id="cd15441">
    <property type="entry name" value="7tmB2_CELSR_Adhesion_IV"/>
    <property type="match status" value="1"/>
</dbReference>
<feature type="transmembrane region" description="Helical" evidence="9">
    <location>
        <begin position="1231"/>
        <end position="1249"/>
    </location>
</feature>
<feature type="compositionally biased region" description="Low complexity" evidence="8">
    <location>
        <begin position="1463"/>
        <end position="1474"/>
    </location>
</feature>
<feature type="disulfide bond" evidence="7">
    <location>
        <begin position="197"/>
        <end position="206"/>
    </location>
</feature>
<dbReference type="Gene3D" id="1.20.1070.10">
    <property type="entry name" value="Rhodopsin 7-helix transmembrane proteins"/>
    <property type="match status" value="1"/>
</dbReference>
<comment type="caution">
    <text evidence="14">The sequence shown here is derived from an EMBL/GenBank/DDBJ whole genome shotgun (WGS) entry which is preliminary data.</text>
</comment>
<evidence type="ECO:0000256" key="6">
    <source>
        <dbReference type="ARBA" id="ARBA00023157"/>
    </source>
</evidence>
<feature type="compositionally biased region" description="Basic and acidic residues" evidence="8">
    <location>
        <begin position="1577"/>
        <end position="1588"/>
    </location>
</feature>
<dbReference type="Pfam" id="PF16489">
    <property type="entry name" value="GAIN"/>
    <property type="match status" value="1"/>
</dbReference>
<keyword evidence="6 7" id="KW-1015">Disulfide bond</keyword>
<comment type="subcellular location">
    <subcellularLocation>
        <location evidence="1">Cell membrane</location>
        <topology evidence="1">Multi-pass membrane protein</topology>
    </subcellularLocation>
</comment>
<keyword evidence="3 9" id="KW-0812">Transmembrane</keyword>
<feature type="transmembrane region" description="Helical" evidence="9">
    <location>
        <begin position="1310"/>
        <end position="1331"/>
    </location>
</feature>
<feature type="domain" description="GAIN-B" evidence="12">
    <location>
        <begin position="997"/>
        <end position="1157"/>
    </location>
</feature>
<dbReference type="Gene3D" id="2.60.120.200">
    <property type="match status" value="2"/>
</dbReference>
<dbReference type="FunFam" id="2.10.25.10:FF:000031">
    <property type="entry name" value="neurogenic locus notch homolog protein 3"/>
    <property type="match status" value="1"/>
</dbReference>
<evidence type="ECO:0000256" key="9">
    <source>
        <dbReference type="SAM" id="Phobius"/>
    </source>
</evidence>
<feature type="region of interest" description="Disordered" evidence="8">
    <location>
        <begin position="1577"/>
        <end position="1596"/>
    </location>
</feature>
<evidence type="ECO:0000313" key="14">
    <source>
        <dbReference type="EMBL" id="CAL1537627.1"/>
    </source>
</evidence>
<feature type="region of interest" description="Disordered" evidence="8">
    <location>
        <begin position="1512"/>
        <end position="1564"/>
    </location>
</feature>
<dbReference type="Gene3D" id="2.10.25.10">
    <property type="entry name" value="Laminin"/>
    <property type="match status" value="2"/>
</dbReference>
<dbReference type="InterPro" id="IPR000832">
    <property type="entry name" value="GPCR_2_secretin-like"/>
</dbReference>
<dbReference type="Pfam" id="PF02210">
    <property type="entry name" value="Laminin_G_2"/>
    <property type="match status" value="2"/>
</dbReference>
<feature type="disulfide bond" evidence="7">
    <location>
        <begin position="484"/>
        <end position="493"/>
    </location>
</feature>
<feature type="compositionally biased region" description="Basic and acidic residues" evidence="8">
    <location>
        <begin position="1512"/>
        <end position="1522"/>
    </location>
</feature>
<dbReference type="CDD" id="cd00110">
    <property type="entry name" value="LamG"/>
    <property type="match status" value="2"/>
</dbReference>
<feature type="transmembrane region" description="Helical" evidence="9">
    <location>
        <begin position="1201"/>
        <end position="1219"/>
    </location>
</feature>
<keyword evidence="7" id="KW-0245">EGF-like domain</keyword>
<dbReference type="PROSITE" id="PS50025">
    <property type="entry name" value="LAM_G_DOMAIN"/>
    <property type="match status" value="2"/>
</dbReference>
<protein>
    <submittedName>
        <fullName evidence="14">Uncharacterized protein</fullName>
    </submittedName>
</protein>
<dbReference type="InterPro" id="IPR001881">
    <property type="entry name" value="EGF-like_Ca-bd_dom"/>
</dbReference>
<keyword evidence="5 9" id="KW-0472">Membrane</keyword>
<sequence length="1621" mass="180583">MLHNAVTIRLNKMTQTAFLSPLLKFFVDGLANILEIDESNIFVINIEDDTDVSSQILNVSVSIRKESVIVQGQTTDVFYTPEYIREVIYLHRTLLANLSTSQVLPFDDNLCLVEPCTNFEICRSLVMQGVAKPFISSRTVLFRPVHPTQIFSCVCPPGFAGMNQTKMCDTEIDLCYSFPCQHNGVCLRHESGYTCQCKPGFTGPSCEYNMTALYDSLSCPSSQCKGPSHCVPQSAGGFLCADCPQDGQHDQQCQLRTKSFSKGSYLTFASLKSRNRFTIQLRFATQEKDGLLLYNGRFNGEHDFIALEIINSQIQFSFCLGSNTTNTVKTNVKGGVSNGEWTTVKVEYVSRVATISVGEDCDPEIAINFLDRLGPYSCAVRIKQELSDVCDNPIKDCNRLLDLTGPLQIGGMPVMPSSGQVSTQDFIGCISDLYIDHKLVDLASSIADFSTSVGCEPKEPRCDTSPCKYGGKCREGWNTFLCDCPERTGGKDCSQTIDMSRKLKGDVYMTFNNPSVIRYPWFNGVAFRTRNANGVIMQILLNSGDVTIQIVDGIIRYSYLTTVFILDKVRVDDGQWHYYEVRWFEKGAIDMFLDYEQYKWKFQNVTTSIMGKDVTLIYVGASRDGNKPMANFLTGCVKDLRVGNSAQSSLQNPIEPAVDQGCTGSPVCTSSVCGVGQCVDEWNNHSCLCPAGNTGPQCLEICTNFNPCKNWAECKQPLQGQNTYTCECGVRQSGKYCENQAPATCPAGWWGKPICGPCNCKADKGFEQTCNKDNGTCACKVRLGVNIWDISLLKAKNSKTLFLSYTGTAKRKCTEKQSWAEPDLFSCTSNSYLKFNETVSTSKINPYIADYTLTLLKNVSYTTTPIYGGDIMMVYRFTNITLSYEISQTGLSLISQQYSDFVQKLLVVLSNVTDEKYSRYWQQVGKLTGGATHLMNLFEKFVAKTVELLPQAQSGTFEAVSDDMVLGADWLNLHNFSGATIPKYDNNVKKGSIDKEASVTFPPSLFSLPVTSVGHASSLEVSKAYFGYVVYRDLGKHVNMNTDDTIRRTGRPMTVNGPIFSLVVADKENITHGYIADPVILTLRLRLPNNRTNMYCARWAPSASDETSGTWTAAGCRVRNTSCRITVTSEHCEEFYVTCECNHLSTYAVIIDIADGTALLPAIIDMEAVTYVLTTLSLMLLLLSFFVLFTVKRLQCNWNSIRINLIFTIFIVDLAYVIGINKTSPELFCRLIAIALHYFYMACFAWLFIEMLHIYRMLTEKQTINYGSMKFYYLLGYVLPGIVVGLAVGLYTDAYGNASFCWLVTSETFIWSFAGPIAFVIVINVFTFIFAAKASCAEKIPISDVTVVRYGLLSAIFLLFLLSVTWILGLLSVNFGVLALHYIHAICIVFEGFFIFLVYILFDKKVRLCAKRFYYRLKGKKVEFDENLSGTRSSLPHSRSALAYRHDSSKEGGVRINNIGISTTSTTSQSSKSSRGVKADKYLQSTSSSTSDGPGVKDIPYGFELPFKEKLKSDLDGDKDGNDSDSDSDASMDRNSLELASSHSSDEDDEFDLGPRWENQVPKSKAVELAIEQLEKRKKEKERERLGNIDDDDPPIELIESTVQNSGGWAHSQHLCLTHQM</sequence>
<dbReference type="EMBL" id="CAXITT010000269">
    <property type="protein sequence ID" value="CAL1537627.1"/>
    <property type="molecule type" value="Genomic_DNA"/>
</dbReference>
<dbReference type="Pfam" id="PF00008">
    <property type="entry name" value="EGF"/>
    <property type="match status" value="1"/>
</dbReference>
<dbReference type="PROSITE" id="PS50261">
    <property type="entry name" value="G_PROTEIN_RECEP_F2_4"/>
    <property type="match status" value="1"/>
</dbReference>
<feature type="transmembrane region" description="Helical" evidence="9">
    <location>
        <begin position="1168"/>
        <end position="1189"/>
    </location>
</feature>
<feature type="domain" description="G-protein coupled receptors family 2 profile 2" evidence="13">
    <location>
        <begin position="1166"/>
        <end position="1403"/>
    </location>
</feature>
<dbReference type="PROSITE" id="PS01186">
    <property type="entry name" value="EGF_2"/>
    <property type="match status" value="1"/>
</dbReference>
<comment type="caution">
    <text evidence="7">Lacks conserved residue(s) required for the propagation of feature annotation.</text>
</comment>
<feature type="compositionally biased region" description="Polar residues" evidence="8">
    <location>
        <begin position="1483"/>
        <end position="1492"/>
    </location>
</feature>
<dbReference type="InterPro" id="IPR000742">
    <property type="entry name" value="EGF"/>
</dbReference>
<feature type="domain" description="EGF-like" evidence="11">
    <location>
        <begin position="171"/>
        <end position="207"/>
    </location>
</feature>
<dbReference type="GO" id="GO:0004930">
    <property type="term" value="F:G protein-coupled receptor activity"/>
    <property type="evidence" value="ECO:0007669"/>
    <property type="project" value="InterPro"/>
</dbReference>
<keyword evidence="4 9" id="KW-1133">Transmembrane helix</keyword>
<dbReference type="InterPro" id="IPR046338">
    <property type="entry name" value="GAIN_dom_sf"/>
</dbReference>
<dbReference type="SUPFAM" id="SSF49899">
    <property type="entry name" value="Concanavalin A-like lectins/glucanases"/>
    <property type="match status" value="2"/>
</dbReference>
<evidence type="ECO:0000256" key="2">
    <source>
        <dbReference type="ARBA" id="ARBA00022475"/>
    </source>
</evidence>
<dbReference type="CDD" id="cd00054">
    <property type="entry name" value="EGF_CA"/>
    <property type="match status" value="2"/>
</dbReference>
<dbReference type="Proteomes" id="UP001497497">
    <property type="component" value="Unassembled WGS sequence"/>
</dbReference>
<dbReference type="PROSITE" id="PS00022">
    <property type="entry name" value="EGF_1"/>
    <property type="match status" value="3"/>
</dbReference>
<feature type="transmembrane region" description="Helical" evidence="9">
    <location>
        <begin position="1352"/>
        <end position="1373"/>
    </location>
</feature>
<dbReference type="GO" id="GO:0007189">
    <property type="term" value="P:adenylate cyclase-activating G protein-coupled receptor signaling pathway"/>
    <property type="evidence" value="ECO:0007669"/>
    <property type="project" value="TreeGrafter"/>
</dbReference>
<dbReference type="InterPro" id="IPR001791">
    <property type="entry name" value="Laminin_G"/>
</dbReference>
<organism evidence="14 15">
    <name type="scientific">Lymnaea stagnalis</name>
    <name type="common">Great pond snail</name>
    <name type="synonym">Helix stagnalis</name>
    <dbReference type="NCBI Taxonomy" id="6523"/>
    <lineage>
        <taxon>Eukaryota</taxon>
        <taxon>Metazoa</taxon>
        <taxon>Spiralia</taxon>
        <taxon>Lophotrochozoa</taxon>
        <taxon>Mollusca</taxon>
        <taxon>Gastropoda</taxon>
        <taxon>Heterobranchia</taxon>
        <taxon>Euthyneura</taxon>
        <taxon>Panpulmonata</taxon>
        <taxon>Hygrophila</taxon>
        <taxon>Lymnaeoidea</taxon>
        <taxon>Lymnaeidae</taxon>
        <taxon>Lymnaea</taxon>
    </lineage>
</organism>
<name>A0AAV2HU43_LYMST</name>
<dbReference type="GO" id="GO:0007166">
    <property type="term" value="P:cell surface receptor signaling pathway"/>
    <property type="evidence" value="ECO:0007669"/>
    <property type="project" value="InterPro"/>
</dbReference>
<proteinExistence type="predicted"/>
<evidence type="ECO:0000259" key="12">
    <source>
        <dbReference type="PROSITE" id="PS50221"/>
    </source>
</evidence>
<evidence type="ECO:0000259" key="11">
    <source>
        <dbReference type="PROSITE" id="PS50026"/>
    </source>
</evidence>
<feature type="domain" description="EGF-like" evidence="11">
    <location>
        <begin position="458"/>
        <end position="494"/>
    </location>
</feature>
<dbReference type="PROSITE" id="PS50221">
    <property type="entry name" value="GAIN_B"/>
    <property type="match status" value="1"/>
</dbReference>
<dbReference type="SMART" id="SM00181">
    <property type="entry name" value="EGF"/>
    <property type="match status" value="6"/>
</dbReference>
<dbReference type="GO" id="GO:0005886">
    <property type="term" value="C:plasma membrane"/>
    <property type="evidence" value="ECO:0007669"/>
    <property type="project" value="UniProtKB-SubCell"/>
</dbReference>
<evidence type="ECO:0000259" key="10">
    <source>
        <dbReference type="PROSITE" id="PS50025"/>
    </source>
</evidence>
<evidence type="ECO:0000313" key="15">
    <source>
        <dbReference type="Proteomes" id="UP001497497"/>
    </source>
</evidence>
<reference evidence="14 15" key="1">
    <citation type="submission" date="2024-04" db="EMBL/GenBank/DDBJ databases">
        <authorList>
            <consortium name="Genoscope - CEA"/>
            <person name="William W."/>
        </authorList>
    </citation>
    <scope>NUCLEOTIDE SEQUENCE [LARGE SCALE GENOMIC DNA]</scope>
</reference>
<feature type="disulfide bond" evidence="7">
    <location>
        <begin position="728"/>
        <end position="737"/>
    </location>
</feature>
<evidence type="ECO:0000256" key="4">
    <source>
        <dbReference type="ARBA" id="ARBA00022989"/>
    </source>
</evidence>
<evidence type="ECO:0000256" key="8">
    <source>
        <dbReference type="SAM" id="MobiDB-lite"/>
    </source>
</evidence>
<dbReference type="InterPro" id="IPR017981">
    <property type="entry name" value="GPCR_2-like_7TM"/>
</dbReference>
<evidence type="ECO:0000259" key="13">
    <source>
        <dbReference type="PROSITE" id="PS50261"/>
    </source>
</evidence>
<feature type="region of interest" description="Disordered" evidence="8">
    <location>
        <begin position="1463"/>
        <end position="1499"/>
    </location>
</feature>
<dbReference type="PANTHER" id="PTHR12011">
    <property type="entry name" value="ADHESION G-PROTEIN COUPLED RECEPTOR"/>
    <property type="match status" value="1"/>
</dbReference>
<dbReference type="SMART" id="SM00282">
    <property type="entry name" value="LamG"/>
    <property type="match status" value="2"/>
</dbReference>
<evidence type="ECO:0000256" key="1">
    <source>
        <dbReference type="ARBA" id="ARBA00004651"/>
    </source>
</evidence>
<dbReference type="InterPro" id="IPR032471">
    <property type="entry name" value="AGRL2-4_GAIN_subdom_A"/>
</dbReference>
<evidence type="ECO:0000256" key="7">
    <source>
        <dbReference type="PROSITE-ProRule" id="PRU00076"/>
    </source>
</evidence>
<feature type="transmembrane region" description="Helical" evidence="9">
    <location>
        <begin position="1270"/>
        <end position="1290"/>
    </location>
</feature>
<dbReference type="PRINTS" id="PR00249">
    <property type="entry name" value="GPCRSECRETIN"/>
</dbReference>
<dbReference type="SMART" id="SM00179">
    <property type="entry name" value="EGF_CA"/>
    <property type="match status" value="3"/>
</dbReference>
<feature type="domain" description="EGF-like" evidence="11">
    <location>
        <begin position="699"/>
        <end position="738"/>
    </location>
</feature>
<feature type="transmembrane region" description="Helical" evidence="9">
    <location>
        <begin position="1379"/>
        <end position="1402"/>
    </location>
</feature>
<dbReference type="SUPFAM" id="SSF57196">
    <property type="entry name" value="EGF/Laminin"/>
    <property type="match status" value="1"/>
</dbReference>
<dbReference type="PROSITE" id="PS50026">
    <property type="entry name" value="EGF_3"/>
    <property type="match status" value="3"/>
</dbReference>
<evidence type="ECO:0000256" key="3">
    <source>
        <dbReference type="ARBA" id="ARBA00022692"/>
    </source>
</evidence>
<dbReference type="GO" id="GO:0005509">
    <property type="term" value="F:calcium ion binding"/>
    <property type="evidence" value="ECO:0007669"/>
    <property type="project" value="InterPro"/>
</dbReference>
<dbReference type="PANTHER" id="PTHR12011:SF471">
    <property type="entry name" value="G-PROTEIN COUPLED RECEPTORS FAMILY 2 PROFILE 2 DOMAIN-CONTAINING PROTEIN"/>
    <property type="match status" value="1"/>
</dbReference>
<dbReference type="InterPro" id="IPR013320">
    <property type="entry name" value="ConA-like_dom_sf"/>
</dbReference>
<gene>
    <name evidence="14" type="ORF">GSLYS_00011530001</name>
</gene>
<dbReference type="Gene3D" id="2.60.220.50">
    <property type="match status" value="1"/>
</dbReference>
<dbReference type="Pfam" id="PF00002">
    <property type="entry name" value="7tm_2"/>
    <property type="match status" value="1"/>
</dbReference>
<evidence type="ECO:0000256" key="5">
    <source>
        <dbReference type="ARBA" id="ARBA00023136"/>
    </source>
</evidence>
<dbReference type="InterPro" id="IPR057244">
    <property type="entry name" value="GAIN_B"/>
</dbReference>
<keyword evidence="15" id="KW-1185">Reference proteome</keyword>
<keyword evidence="2" id="KW-1003">Cell membrane</keyword>